<evidence type="ECO:0000256" key="2">
    <source>
        <dbReference type="SAM" id="SignalP"/>
    </source>
</evidence>
<dbReference type="RefSeq" id="WP_184710600.1">
    <property type="nucleotide sequence ID" value="NZ_JACHKZ010000027.1"/>
</dbReference>
<evidence type="ECO:0000313" key="3">
    <source>
        <dbReference type="EMBL" id="MBB6579321.1"/>
    </source>
</evidence>
<reference evidence="3 4" key="1">
    <citation type="submission" date="2020-08" db="EMBL/GenBank/DDBJ databases">
        <title>Functional genomics of gut bacteria from endangered species of beetles.</title>
        <authorList>
            <person name="Carlos-Shanley C."/>
        </authorList>
    </citation>
    <scope>NUCLEOTIDE SEQUENCE [LARGE SCALE GENOMIC DNA]</scope>
    <source>
        <strain evidence="3 4">S00124</strain>
    </source>
</reference>
<feature type="chain" id="PRO_5047211267" description="Phage coat protein" evidence="2">
    <location>
        <begin position="28"/>
        <end position="78"/>
    </location>
</feature>
<keyword evidence="2" id="KW-0732">Signal</keyword>
<sequence>MSNMTLSQKVKYGAVAGALALSNVAFAAATDPTSAIADAQTTILGIVAAAGAAFIAVALAGVGWSVGAKFIKRIGGKA</sequence>
<accession>A0ABR6RJH2</accession>
<feature type="transmembrane region" description="Helical" evidence="1">
    <location>
        <begin position="43"/>
        <end position="67"/>
    </location>
</feature>
<organism evidence="3 4">
    <name type="scientific">Comamonas odontotermitis</name>
    <dbReference type="NCBI Taxonomy" id="379895"/>
    <lineage>
        <taxon>Bacteria</taxon>
        <taxon>Pseudomonadati</taxon>
        <taxon>Pseudomonadota</taxon>
        <taxon>Betaproteobacteria</taxon>
        <taxon>Burkholderiales</taxon>
        <taxon>Comamonadaceae</taxon>
        <taxon>Comamonas</taxon>
    </lineage>
</organism>
<gene>
    <name evidence="3" type="ORF">HNP33_003433</name>
</gene>
<keyword evidence="4" id="KW-1185">Reference proteome</keyword>
<name>A0ABR6RJH2_9BURK</name>
<keyword evidence="1" id="KW-0812">Transmembrane</keyword>
<keyword evidence="1" id="KW-1133">Transmembrane helix</keyword>
<evidence type="ECO:0000256" key="1">
    <source>
        <dbReference type="SAM" id="Phobius"/>
    </source>
</evidence>
<comment type="caution">
    <text evidence="3">The sequence shown here is derived from an EMBL/GenBank/DDBJ whole genome shotgun (WGS) entry which is preliminary data.</text>
</comment>
<proteinExistence type="predicted"/>
<dbReference type="EMBL" id="JACHKZ010000027">
    <property type="protein sequence ID" value="MBB6579321.1"/>
    <property type="molecule type" value="Genomic_DNA"/>
</dbReference>
<dbReference type="Proteomes" id="UP000562492">
    <property type="component" value="Unassembled WGS sequence"/>
</dbReference>
<keyword evidence="1" id="KW-0472">Membrane</keyword>
<feature type="signal peptide" evidence="2">
    <location>
        <begin position="1"/>
        <end position="27"/>
    </location>
</feature>
<protein>
    <recommendedName>
        <fullName evidence="5">Phage coat protein</fullName>
    </recommendedName>
</protein>
<evidence type="ECO:0008006" key="5">
    <source>
        <dbReference type="Google" id="ProtNLM"/>
    </source>
</evidence>
<evidence type="ECO:0000313" key="4">
    <source>
        <dbReference type="Proteomes" id="UP000562492"/>
    </source>
</evidence>